<dbReference type="EMBL" id="JSVA01000004">
    <property type="protein sequence ID" value="KOF03909.1"/>
    <property type="molecule type" value="Genomic_DNA"/>
</dbReference>
<keyword evidence="3" id="KW-1185">Reference proteome</keyword>
<dbReference type="Proteomes" id="UP000036908">
    <property type="component" value="Unassembled WGS sequence"/>
</dbReference>
<organism evidence="2 3">
    <name type="scientific">Roseivirga seohaensis subsp. aquiponti</name>
    <dbReference type="NCBI Taxonomy" id="1566026"/>
    <lineage>
        <taxon>Bacteria</taxon>
        <taxon>Pseudomonadati</taxon>
        <taxon>Bacteroidota</taxon>
        <taxon>Cytophagia</taxon>
        <taxon>Cytophagales</taxon>
        <taxon>Roseivirgaceae</taxon>
        <taxon>Roseivirga</taxon>
    </lineage>
</organism>
<feature type="signal peptide" evidence="1">
    <location>
        <begin position="1"/>
        <end position="20"/>
    </location>
</feature>
<dbReference type="Gene3D" id="2.40.50.870">
    <property type="entry name" value="Protein of unknown function (DUF3299)"/>
    <property type="match status" value="1"/>
</dbReference>
<dbReference type="RefSeq" id="WP_053222126.1">
    <property type="nucleotide sequence ID" value="NZ_JSVA01000004.1"/>
</dbReference>
<dbReference type="AlphaFoldDB" id="A0A0L8ANJ6"/>
<protein>
    <recommendedName>
        <fullName evidence="4">DUF3299 domain-containing protein</fullName>
    </recommendedName>
</protein>
<feature type="chain" id="PRO_5005580618" description="DUF3299 domain-containing protein" evidence="1">
    <location>
        <begin position="21"/>
        <end position="148"/>
    </location>
</feature>
<proteinExistence type="predicted"/>
<evidence type="ECO:0000313" key="3">
    <source>
        <dbReference type="Proteomes" id="UP000036908"/>
    </source>
</evidence>
<evidence type="ECO:0000313" key="2">
    <source>
        <dbReference type="EMBL" id="KOF03909.1"/>
    </source>
</evidence>
<sequence length="148" mass="16761">MQKRLIFTLLILGITTSAFAQEKNMWKTLSNVTVEKSFDEILSIDVEHYNFASQVKALNGKKISLEGWMIPLDELRGENYFVLSSLPFANCFFCGGAGPETVAEVFSKKEVKFTEKKVRVTGVLTLNSDDPLRLMYILNDVEVEEVKD</sequence>
<gene>
    <name evidence="2" type="ORF">OB69_02540</name>
</gene>
<reference evidence="3" key="1">
    <citation type="submission" date="2014-11" db="EMBL/GenBank/DDBJ databases">
        <title>Genome sequencing of Roseivirga sp. D-25.</title>
        <authorList>
            <person name="Selvaratnam C."/>
            <person name="Thevarajoo S."/>
            <person name="Goh K.M."/>
            <person name="Eee R."/>
            <person name="Chan K.-G."/>
            <person name="Chong C.S."/>
        </authorList>
    </citation>
    <scope>NUCLEOTIDE SEQUENCE [LARGE SCALE GENOMIC DNA]</scope>
    <source>
        <strain evidence="3">D-25</strain>
    </source>
</reference>
<dbReference type="OrthoDB" id="1348500at2"/>
<evidence type="ECO:0000256" key="1">
    <source>
        <dbReference type="SAM" id="SignalP"/>
    </source>
</evidence>
<dbReference type="PATRIC" id="fig|1566026.4.peg.2271"/>
<keyword evidence="1" id="KW-0732">Signal</keyword>
<evidence type="ECO:0008006" key="4">
    <source>
        <dbReference type="Google" id="ProtNLM"/>
    </source>
</evidence>
<comment type="caution">
    <text evidence="2">The sequence shown here is derived from an EMBL/GenBank/DDBJ whole genome shotgun (WGS) entry which is preliminary data.</text>
</comment>
<name>A0A0L8ANJ6_9BACT</name>
<accession>A0A0L8ANJ6</accession>